<name>A0A5N8X173_9ACTN</name>
<keyword evidence="1" id="KW-0472">Membrane</keyword>
<protein>
    <submittedName>
        <fullName evidence="2">Uncharacterized protein</fullName>
    </submittedName>
</protein>
<feature type="transmembrane region" description="Helical" evidence="1">
    <location>
        <begin position="280"/>
        <end position="301"/>
    </location>
</feature>
<sequence length="322" mass="33555">MERWDRVGRCAGYGAALALSPYLLIKVSWVVGSLLGLAPIGEGFNLAGWVLLNTVTTGMAGLGIALALALVRPWGMRIPGWLVAFCAWTGAGFLVSILPYAVLTTVLDAGRGSAADSGRGDSSMPGWEAALIQFGFIGMGSGLALALPAYLRRRWPEAFTRQGADGTPTAPPWAAFAAGAVGLVWLYWAAGGTLGVANPAERDTNWLLLTGVGALWALLGGAASWTLSRKRAAQVPHGFLLALAWLGSGSLFAWSCWKLPLTVYVALAHPADVTMPENLAVAPVLHFAAVAAGVGMVRSLVGSHVRPRPGPRTCAGPTPLHE</sequence>
<dbReference type="Proteomes" id="UP000373149">
    <property type="component" value="Unassembled WGS sequence"/>
</dbReference>
<dbReference type="RefSeq" id="WP_322621080.1">
    <property type="nucleotide sequence ID" value="NZ_VMNX01000188.1"/>
</dbReference>
<comment type="caution">
    <text evidence="2">The sequence shown here is derived from an EMBL/GenBank/DDBJ whole genome shotgun (WGS) entry which is preliminary data.</text>
</comment>
<feature type="transmembrane region" description="Helical" evidence="1">
    <location>
        <begin position="46"/>
        <end position="70"/>
    </location>
</feature>
<gene>
    <name evidence="2" type="ORF">FPZ41_34225</name>
</gene>
<evidence type="ECO:0000313" key="3">
    <source>
        <dbReference type="Proteomes" id="UP000373149"/>
    </source>
</evidence>
<dbReference type="AlphaFoldDB" id="A0A5N8X173"/>
<dbReference type="EMBL" id="VMNX01000188">
    <property type="protein sequence ID" value="MPY53347.1"/>
    <property type="molecule type" value="Genomic_DNA"/>
</dbReference>
<feature type="transmembrane region" description="Helical" evidence="1">
    <location>
        <begin position="12"/>
        <end position="40"/>
    </location>
</feature>
<keyword evidence="3" id="KW-1185">Reference proteome</keyword>
<evidence type="ECO:0000313" key="2">
    <source>
        <dbReference type="EMBL" id="MPY53347.1"/>
    </source>
</evidence>
<organism evidence="2 3">
    <name type="scientific">Streptomyces acidicola</name>
    <dbReference type="NCBI Taxonomy" id="2596892"/>
    <lineage>
        <taxon>Bacteria</taxon>
        <taxon>Bacillati</taxon>
        <taxon>Actinomycetota</taxon>
        <taxon>Actinomycetes</taxon>
        <taxon>Kitasatosporales</taxon>
        <taxon>Streptomycetaceae</taxon>
        <taxon>Streptomyces</taxon>
    </lineage>
</organism>
<feature type="transmembrane region" description="Helical" evidence="1">
    <location>
        <begin position="239"/>
        <end position="260"/>
    </location>
</feature>
<feature type="transmembrane region" description="Helical" evidence="1">
    <location>
        <begin position="130"/>
        <end position="151"/>
    </location>
</feature>
<proteinExistence type="predicted"/>
<feature type="transmembrane region" description="Helical" evidence="1">
    <location>
        <begin position="206"/>
        <end position="227"/>
    </location>
</feature>
<evidence type="ECO:0000256" key="1">
    <source>
        <dbReference type="SAM" id="Phobius"/>
    </source>
</evidence>
<reference evidence="2 3" key="1">
    <citation type="submission" date="2019-09" db="EMBL/GenBank/DDBJ databases">
        <authorList>
            <person name="Duangmal K."/>
            <person name="Teo W.F.A."/>
            <person name="Lipun K."/>
        </authorList>
    </citation>
    <scope>NUCLEOTIDE SEQUENCE [LARGE SCALE GENOMIC DNA]</scope>
    <source>
        <strain evidence="2 3">K1PN6</strain>
    </source>
</reference>
<feature type="transmembrane region" description="Helical" evidence="1">
    <location>
        <begin position="172"/>
        <end position="190"/>
    </location>
</feature>
<keyword evidence="1" id="KW-0812">Transmembrane</keyword>
<keyword evidence="1" id="KW-1133">Transmembrane helix</keyword>
<accession>A0A5N8X173</accession>
<feature type="transmembrane region" description="Helical" evidence="1">
    <location>
        <begin position="82"/>
        <end position="103"/>
    </location>
</feature>